<feature type="compositionally biased region" description="Acidic residues" evidence="1">
    <location>
        <begin position="327"/>
        <end position="351"/>
    </location>
</feature>
<feature type="region of interest" description="Disordered" evidence="1">
    <location>
        <begin position="1"/>
        <end position="33"/>
    </location>
</feature>
<protein>
    <recommendedName>
        <fullName evidence="2">Putative plant transposon protein domain-containing protein</fullName>
    </recommendedName>
</protein>
<keyword evidence="4" id="KW-1185">Reference proteome</keyword>
<feature type="domain" description="Putative plant transposon protein" evidence="2">
    <location>
        <begin position="79"/>
        <end position="201"/>
    </location>
</feature>
<name>A0A9J5ZU49_SOLCO</name>
<dbReference type="Pfam" id="PF20167">
    <property type="entry name" value="Transposase_32"/>
    <property type="match status" value="1"/>
</dbReference>
<sequence length="351" mass="39185">MPSSQRPDKEVATSSQRKRVRSGDNVPPAPAVPRGQIKRFRMKVGQLGAGVPTVTEVDQGVAYEVYLCRAGRALAVRSHFVSVRGVNVTITPTGINGILGTPQDTDPLVLIGLNIRHPYRAIRHTMCGPQSMVKWTKRSGKRYHQSLPYAHMLRETRVWLKIVMNCLILGLQYLVITRDRVFWVYALMKATELNIGAVLNRRCERPEFIKGTGRAVHGYGVPKENMEYIAPLFQAPVDIMRTNGPDTEVRPTLSTAARHRRDALIMAMMYGLEMLRHRNGCLASNDMQLGDVERRYLLNAHAKALLGIGPEFVSLSTDRLRTRIDVDSDSDEEVDPAQAGDEAEGGDVMED</sequence>
<dbReference type="EMBL" id="JACXVP010000003">
    <property type="protein sequence ID" value="KAG5615745.1"/>
    <property type="molecule type" value="Genomic_DNA"/>
</dbReference>
<evidence type="ECO:0000313" key="4">
    <source>
        <dbReference type="Proteomes" id="UP000824120"/>
    </source>
</evidence>
<organism evidence="3 4">
    <name type="scientific">Solanum commersonii</name>
    <name type="common">Commerson's wild potato</name>
    <name type="synonym">Commerson's nightshade</name>
    <dbReference type="NCBI Taxonomy" id="4109"/>
    <lineage>
        <taxon>Eukaryota</taxon>
        <taxon>Viridiplantae</taxon>
        <taxon>Streptophyta</taxon>
        <taxon>Embryophyta</taxon>
        <taxon>Tracheophyta</taxon>
        <taxon>Spermatophyta</taxon>
        <taxon>Magnoliopsida</taxon>
        <taxon>eudicotyledons</taxon>
        <taxon>Gunneridae</taxon>
        <taxon>Pentapetalae</taxon>
        <taxon>asterids</taxon>
        <taxon>lamiids</taxon>
        <taxon>Solanales</taxon>
        <taxon>Solanaceae</taxon>
        <taxon>Solanoideae</taxon>
        <taxon>Solaneae</taxon>
        <taxon>Solanum</taxon>
    </lineage>
</organism>
<dbReference type="InterPro" id="IPR046796">
    <property type="entry name" value="Transposase_32_dom"/>
</dbReference>
<dbReference type="AlphaFoldDB" id="A0A9J5ZU49"/>
<evidence type="ECO:0000313" key="3">
    <source>
        <dbReference type="EMBL" id="KAG5615745.1"/>
    </source>
</evidence>
<feature type="compositionally biased region" description="Basic and acidic residues" evidence="1">
    <location>
        <begin position="1"/>
        <end position="11"/>
    </location>
</feature>
<proteinExistence type="predicted"/>
<dbReference type="Proteomes" id="UP000824120">
    <property type="component" value="Chromosome 3"/>
</dbReference>
<evidence type="ECO:0000259" key="2">
    <source>
        <dbReference type="Pfam" id="PF20167"/>
    </source>
</evidence>
<comment type="caution">
    <text evidence="3">The sequence shown here is derived from an EMBL/GenBank/DDBJ whole genome shotgun (WGS) entry which is preliminary data.</text>
</comment>
<gene>
    <name evidence="3" type="ORF">H5410_015569</name>
</gene>
<evidence type="ECO:0000256" key="1">
    <source>
        <dbReference type="SAM" id="MobiDB-lite"/>
    </source>
</evidence>
<accession>A0A9J5ZU49</accession>
<feature type="region of interest" description="Disordered" evidence="1">
    <location>
        <begin position="324"/>
        <end position="351"/>
    </location>
</feature>
<reference evidence="3 4" key="1">
    <citation type="submission" date="2020-09" db="EMBL/GenBank/DDBJ databases">
        <title>De no assembly of potato wild relative species, Solanum commersonii.</title>
        <authorList>
            <person name="Cho K."/>
        </authorList>
    </citation>
    <scope>NUCLEOTIDE SEQUENCE [LARGE SCALE GENOMIC DNA]</scope>
    <source>
        <strain evidence="3">LZ3.2</strain>
        <tissue evidence="3">Leaf</tissue>
    </source>
</reference>